<proteinExistence type="predicted"/>
<dbReference type="OrthoDB" id="483893at2"/>
<evidence type="ECO:0008006" key="3">
    <source>
        <dbReference type="Google" id="ProtNLM"/>
    </source>
</evidence>
<accession>A0A1J0ADC9</accession>
<reference evidence="1 2" key="1">
    <citation type="submission" date="2016-10" db="EMBL/GenBank/DDBJ databases">
        <title>Description of Gloeomargarita lithophora gen. nov., sp. nov., a thylakoid-bearing basal-branching cyanobacterium with intracellular carbonates, and proposal for Gloeomargaritales ord. nov.</title>
        <authorList>
            <person name="Moreira D."/>
            <person name="Tavera R."/>
            <person name="Benzerara K."/>
            <person name="Skouri-Panet F."/>
            <person name="Couradeau E."/>
            <person name="Gerard E."/>
            <person name="Loussert C."/>
            <person name="Novelo E."/>
            <person name="Zivanovic Y."/>
            <person name="Lopez-Garcia P."/>
        </authorList>
    </citation>
    <scope>NUCLEOTIDE SEQUENCE [LARGE SCALE GENOMIC DNA]</scope>
    <source>
        <strain evidence="1 2">D10</strain>
    </source>
</reference>
<organism evidence="1 2">
    <name type="scientific">Gloeomargarita lithophora Alchichica-D10</name>
    <dbReference type="NCBI Taxonomy" id="1188229"/>
    <lineage>
        <taxon>Bacteria</taxon>
        <taxon>Bacillati</taxon>
        <taxon>Cyanobacteriota</taxon>
        <taxon>Cyanophyceae</taxon>
        <taxon>Gloeomargaritales</taxon>
        <taxon>Gloeomargaritaceae</taxon>
        <taxon>Gloeomargarita</taxon>
    </lineage>
</organism>
<dbReference type="KEGG" id="glt:GlitD10_1617"/>
<name>A0A1J0ADC9_9CYAN</name>
<protein>
    <recommendedName>
        <fullName evidence="3">Polyketide cyclase / dehydrase and lipid transport</fullName>
    </recommendedName>
</protein>
<keyword evidence="2" id="KW-1185">Reference proteome</keyword>
<evidence type="ECO:0000313" key="2">
    <source>
        <dbReference type="Proteomes" id="UP000180235"/>
    </source>
</evidence>
<dbReference type="SUPFAM" id="SSF55961">
    <property type="entry name" value="Bet v1-like"/>
    <property type="match status" value="1"/>
</dbReference>
<dbReference type="AlphaFoldDB" id="A0A1J0ADC9"/>
<dbReference type="EMBL" id="CP017675">
    <property type="protein sequence ID" value="APB33941.1"/>
    <property type="molecule type" value="Genomic_DNA"/>
</dbReference>
<dbReference type="RefSeq" id="WP_071454455.1">
    <property type="nucleotide sequence ID" value="NZ_CP017675.1"/>
</dbReference>
<dbReference type="Proteomes" id="UP000180235">
    <property type="component" value="Chromosome"/>
</dbReference>
<gene>
    <name evidence="1" type="ORF">GlitD10_1617</name>
</gene>
<sequence>MERRQRPQPQAHPKAKIMITYYALSSAPVEQIWQKLANLADLSWHPLVTRPHVPWGLLPKPGLFYEAVSRLFPFRVRIFVERVQQQHLLSVRVFALPGLEERVTYQVQSTVCGTQISYSITLKGWLSPLVWSVIRPRAAQVARQLAQAAEGRLVNLDGISVI</sequence>
<evidence type="ECO:0000313" key="1">
    <source>
        <dbReference type="EMBL" id="APB33941.1"/>
    </source>
</evidence>